<sequence length="123" mass="12999">SVKIDAGTLVPFHSGNTNVTNLTGGNIDATSGVLYDIRVILDPSVSVARYLMLFNRNTLPGDTVTPIADGLIWQMVIPPAGEASESFPLGLAYDTALTAVISSTHDELTIVLANEGIIFGQRI</sequence>
<dbReference type="AlphaFoldDB" id="X0Y7A6"/>
<gene>
    <name evidence="1" type="ORF">S01H1_74767</name>
</gene>
<organism evidence="1">
    <name type="scientific">marine sediment metagenome</name>
    <dbReference type="NCBI Taxonomy" id="412755"/>
    <lineage>
        <taxon>unclassified sequences</taxon>
        <taxon>metagenomes</taxon>
        <taxon>ecological metagenomes</taxon>
    </lineage>
</organism>
<feature type="non-terminal residue" evidence="1">
    <location>
        <position position="1"/>
    </location>
</feature>
<proteinExistence type="predicted"/>
<evidence type="ECO:0000313" key="1">
    <source>
        <dbReference type="EMBL" id="GAG44588.1"/>
    </source>
</evidence>
<accession>X0Y7A6</accession>
<protein>
    <submittedName>
        <fullName evidence="1">Uncharacterized protein</fullName>
    </submittedName>
</protein>
<comment type="caution">
    <text evidence="1">The sequence shown here is derived from an EMBL/GenBank/DDBJ whole genome shotgun (WGS) entry which is preliminary data.</text>
</comment>
<name>X0Y7A6_9ZZZZ</name>
<reference evidence="1" key="1">
    <citation type="journal article" date="2014" name="Front. Microbiol.">
        <title>High frequency of phylogenetically diverse reductive dehalogenase-homologous genes in deep subseafloor sedimentary metagenomes.</title>
        <authorList>
            <person name="Kawai M."/>
            <person name="Futagami T."/>
            <person name="Toyoda A."/>
            <person name="Takaki Y."/>
            <person name="Nishi S."/>
            <person name="Hori S."/>
            <person name="Arai W."/>
            <person name="Tsubouchi T."/>
            <person name="Morono Y."/>
            <person name="Uchiyama I."/>
            <person name="Ito T."/>
            <person name="Fujiyama A."/>
            <person name="Inagaki F."/>
            <person name="Takami H."/>
        </authorList>
    </citation>
    <scope>NUCLEOTIDE SEQUENCE</scope>
    <source>
        <strain evidence="1">Expedition CK06-06</strain>
    </source>
</reference>
<dbReference type="EMBL" id="BARS01050035">
    <property type="protein sequence ID" value="GAG44588.1"/>
    <property type="molecule type" value="Genomic_DNA"/>
</dbReference>